<dbReference type="PANTHER" id="PTHR38791:SF5">
    <property type="entry name" value="TRANSCRIPTION FACTOR DBAG-RELATED"/>
    <property type="match status" value="1"/>
</dbReference>
<organism evidence="1 2">
    <name type="scientific">Mollisia scopiformis</name>
    <name type="common">Conifer needle endophyte fungus</name>
    <name type="synonym">Phialocephala scopiformis</name>
    <dbReference type="NCBI Taxonomy" id="149040"/>
    <lineage>
        <taxon>Eukaryota</taxon>
        <taxon>Fungi</taxon>
        <taxon>Dikarya</taxon>
        <taxon>Ascomycota</taxon>
        <taxon>Pezizomycotina</taxon>
        <taxon>Leotiomycetes</taxon>
        <taxon>Helotiales</taxon>
        <taxon>Mollisiaceae</taxon>
        <taxon>Mollisia</taxon>
    </lineage>
</organism>
<dbReference type="InterPro" id="IPR053175">
    <property type="entry name" value="DHMBA_Reg_Transcription_Factor"/>
</dbReference>
<protein>
    <submittedName>
        <fullName evidence="1">Uncharacterized protein</fullName>
    </submittedName>
</protein>
<sequence>MRRIAAPSSPLLPVTKSLAWINAPTIHNIKTHLILARLEYAEAIAKLRKRLQSPASGAVNETLLVILLLSMTEPVLGDPVSVDLATLTHLIGASRFIESSKLCSSFSGFPAPIIAVLMNNMIFGCLSCLAERASLLCSTLQALHKISISTSSLPPGSAYIIRLGVSVVEIHNEVRLRQFSNWVDTSQNQLNILLEKCSATLKEISIWSHLWEPKAHNLSPDEWNQLLTVGSVWNRSEAPKDVSMWFRKDWSQLCLYQLILHVAACRCVQQLSRTIDASPGHAEEELRMLKVTNSKIKTALDNVAQEIKDFVPVFLGTNNRYMADGVLLRIAAYAMLMPLRVAITVPGLGAKFRAELEVAVELIANHAGISRNFITDRVQTTVFE</sequence>
<dbReference type="GeneID" id="28832496"/>
<dbReference type="KEGG" id="psco:LY89DRAFT_784282"/>
<evidence type="ECO:0000313" key="1">
    <source>
        <dbReference type="EMBL" id="KUJ14321.1"/>
    </source>
</evidence>
<dbReference type="EMBL" id="KQ947420">
    <property type="protein sequence ID" value="KUJ14321.1"/>
    <property type="molecule type" value="Genomic_DNA"/>
</dbReference>
<proteinExistence type="predicted"/>
<reference evidence="1 2" key="1">
    <citation type="submission" date="2015-10" db="EMBL/GenBank/DDBJ databases">
        <title>Full genome of DAOMC 229536 Phialocephala scopiformis, a fungal endophyte of spruce producing the potent anti-insectan compound rugulosin.</title>
        <authorList>
            <consortium name="DOE Joint Genome Institute"/>
            <person name="Walker A.K."/>
            <person name="Frasz S.L."/>
            <person name="Seifert K.A."/>
            <person name="Miller J.D."/>
            <person name="Mondo S.J."/>
            <person name="Labutti K."/>
            <person name="Lipzen A."/>
            <person name="Dockter R."/>
            <person name="Kennedy M."/>
            <person name="Grigoriev I.V."/>
            <person name="Spatafora J.W."/>
        </authorList>
    </citation>
    <scope>NUCLEOTIDE SEQUENCE [LARGE SCALE GENOMIC DNA]</scope>
    <source>
        <strain evidence="1 2">CBS 120377</strain>
    </source>
</reference>
<accession>A0A194X294</accession>
<dbReference type="RefSeq" id="XP_018068676.1">
    <property type="nucleotide sequence ID" value="XM_018222770.1"/>
</dbReference>
<evidence type="ECO:0000313" key="2">
    <source>
        <dbReference type="Proteomes" id="UP000070700"/>
    </source>
</evidence>
<gene>
    <name evidence="1" type="ORF">LY89DRAFT_784282</name>
</gene>
<dbReference type="InParanoid" id="A0A194X294"/>
<dbReference type="PANTHER" id="PTHR38791">
    <property type="entry name" value="ZN(II)2CYS6 TRANSCRIPTION FACTOR (EUROFUNG)-RELATED-RELATED"/>
    <property type="match status" value="1"/>
</dbReference>
<keyword evidence="2" id="KW-1185">Reference proteome</keyword>
<dbReference type="Proteomes" id="UP000070700">
    <property type="component" value="Unassembled WGS sequence"/>
</dbReference>
<dbReference type="AlphaFoldDB" id="A0A194X294"/>
<name>A0A194X294_MOLSC</name>